<comment type="catalytic activity">
    <reaction evidence="8">
        <text>ATP + H2O = ADP + phosphate + H(+)</text>
        <dbReference type="Rhea" id="RHEA:13065"/>
        <dbReference type="ChEBI" id="CHEBI:15377"/>
        <dbReference type="ChEBI" id="CHEBI:15378"/>
        <dbReference type="ChEBI" id="CHEBI:30616"/>
        <dbReference type="ChEBI" id="CHEBI:43474"/>
        <dbReference type="ChEBI" id="CHEBI:456216"/>
        <dbReference type="EC" id="3.6.4.13"/>
    </reaction>
</comment>
<dbReference type="Gene3D" id="3.40.50.300">
    <property type="entry name" value="P-loop containing nucleotide triphosphate hydrolases"/>
    <property type="match status" value="1"/>
</dbReference>
<dbReference type="PANTHER" id="PTHR47959:SF1">
    <property type="entry name" value="ATP-DEPENDENT RNA HELICASE DBPA"/>
    <property type="match status" value="1"/>
</dbReference>
<dbReference type="InterPro" id="IPR050079">
    <property type="entry name" value="DEAD_box_RNA_helicase"/>
</dbReference>
<feature type="compositionally biased region" description="Basic residues" evidence="9">
    <location>
        <begin position="341"/>
        <end position="365"/>
    </location>
</feature>
<dbReference type="GO" id="GO:0003724">
    <property type="term" value="F:RNA helicase activity"/>
    <property type="evidence" value="ECO:0007669"/>
    <property type="project" value="UniProtKB-EC"/>
</dbReference>
<feature type="domain" description="Helicase C-terminal" evidence="10">
    <location>
        <begin position="51"/>
        <end position="201"/>
    </location>
</feature>
<keyword evidence="12" id="KW-1185">Reference proteome</keyword>
<keyword evidence="3" id="KW-0547">Nucleotide-binding</keyword>
<protein>
    <recommendedName>
        <fullName evidence="2">RNA helicase</fullName>
        <ecNumber evidence="2">3.6.4.13</ecNumber>
    </recommendedName>
</protein>
<evidence type="ECO:0000256" key="1">
    <source>
        <dbReference type="ARBA" id="ARBA00004123"/>
    </source>
</evidence>
<reference evidence="11 12" key="1">
    <citation type="submission" date="2018-06" db="EMBL/GenBank/DDBJ databases">
        <title>Whole genome sequencing of Candida tropicalis (genome annotated by CSBL at Korea University).</title>
        <authorList>
            <person name="Ahn J."/>
        </authorList>
    </citation>
    <scope>NUCLEOTIDE SEQUENCE [LARGE SCALE GENOMIC DNA]</scope>
    <source>
        <strain evidence="11 12">ATCC 20962</strain>
    </source>
</reference>
<evidence type="ECO:0000313" key="11">
    <source>
        <dbReference type="EMBL" id="RCK67190.1"/>
    </source>
</evidence>
<evidence type="ECO:0000256" key="5">
    <source>
        <dbReference type="ARBA" id="ARBA00022806"/>
    </source>
</evidence>
<dbReference type="PANTHER" id="PTHR47959">
    <property type="entry name" value="ATP-DEPENDENT RNA HELICASE RHLE-RELATED"/>
    <property type="match status" value="1"/>
</dbReference>
<evidence type="ECO:0000256" key="2">
    <source>
        <dbReference type="ARBA" id="ARBA00012552"/>
    </source>
</evidence>
<dbReference type="GO" id="GO:0005524">
    <property type="term" value="F:ATP binding"/>
    <property type="evidence" value="ECO:0007669"/>
    <property type="project" value="UniProtKB-KW"/>
</dbReference>
<accession>A0A367YN45</accession>
<dbReference type="GO" id="GO:0016787">
    <property type="term" value="F:hydrolase activity"/>
    <property type="evidence" value="ECO:0007669"/>
    <property type="project" value="UniProtKB-KW"/>
</dbReference>
<evidence type="ECO:0000256" key="7">
    <source>
        <dbReference type="ARBA" id="ARBA00023242"/>
    </source>
</evidence>
<evidence type="ECO:0000256" key="6">
    <source>
        <dbReference type="ARBA" id="ARBA00022840"/>
    </source>
</evidence>
<evidence type="ECO:0000313" key="12">
    <source>
        <dbReference type="Proteomes" id="UP000253472"/>
    </source>
</evidence>
<comment type="caution">
    <text evidence="11">The sequence shown here is derived from an EMBL/GenBank/DDBJ whole genome shotgun (WGS) entry which is preliminary data.</text>
</comment>
<dbReference type="EMBL" id="QLNQ01000001">
    <property type="protein sequence ID" value="RCK67190.1"/>
    <property type="molecule type" value="Genomic_DNA"/>
</dbReference>
<gene>
    <name evidence="11" type="primary">MAK5_1</name>
    <name evidence="11" type="ORF">Cantr_03134</name>
</gene>
<proteinExistence type="predicted"/>
<dbReference type="GO" id="GO:0005634">
    <property type="term" value="C:nucleus"/>
    <property type="evidence" value="ECO:0007669"/>
    <property type="project" value="UniProtKB-SubCell"/>
</dbReference>
<dbReference type="InterPro" id="IPR027417">
    <property type="entry name" value="P-loop_NTPase"/>
</dbReference>
<dbReference type="PROSITE" id="PS51194">
    <property type="entry name" value="HELICASE_CTER"/>
    <property type="match status" value="1"/>
</dbReference>
<keyword evidence="6" id="KW-0067">ATP-binding</keyword>
<dbReference type="STRING" id="5486.A0A367YN45"/>
<dbReference type="GO" id="GO:0006364">
    <property type="term" value="P:rRNA processing"/>
    <property type="evidence" value="ECO:0007669"/>
    <property type="project" value="UniProtKB-ARBA"/>
</dbReference>
<comment type="subcellular location">
    <subcellularLocation>
        <location evidence="1">Nucleus</location>
    </subcellularLocation>
</comment>
<dbReference type="CDD" id="cd18787">
    <property type="entry name" value="SF2_C_DEAD"/>
    <property type="match status" value="1"/>
</dbReference>
<dbReference type="AlphaFoldDB" id="A0A367YN45"/>
<dbReference type="SUPFAM" id="SSF52540">
    <property type="entry name" value="P-loop containing nucleoside triphosphate hydrolases"/>
    <property type="match status" value="1"/>
</dbReference>
<evidence type="ECO:0000256" key="8">
    <source>
        <dbReference type="ARBA" id="ARBA00047984"/>
    </source>
</evidence>
<dbReference type="InterPro" id="IPR001650">
    <property type="entry name" value="Helicase_C-like"/>
</dbReference>
<keyword evidence="5 11" id="KW-0347">Helicase</keyword>
<name>A0A367YN45_9ASCO</name>
<feature type="region of interest" description="Disordered" evidence="9">
    <location>
        <begin position="335"/>
        <end position="365"/>
    </location>
</feature>
<organism evidence="11 12">
    <name type="scientific">Candida viswanathii</name>
    <dbReference type="NCBI Taxonomy" id="5486"/>
    <lineage>
        <taxon>Eukaryota</taxon>
        <taxon>Fungi</taxon>
        <taxon>Dikarya</taxon>
        <taxon>Ascomycota</taxon>
        <taxon>Saccharomycotina</taxon>
        <taxon>Pichiomycetes</taxon>
        <taxon>Debaryomycetaceae</taxon>
        <taxon>Candida/Lodderomyces clade</taxon>
        <taxon>Candida</taxon>
    </lineage>
</organism>
<evidence type="ECO:0000256" key="3">
    <source>
        <dbReference type="ARBA" id="ARBA00022741"/>
    </source>
</evidence>
<evidence type="ECO:0000256" key="4">
    <source>
        <dbReference type="ARBA" id="ARBA00022801"/>
    </source>
</evidence>
<sequence>MHNDEVVKLLNDKLKFKDKKPAMVDANPKEIVSGQITEALVECGPTERDLYLYYFLLMYKGSTLVFANSIDSVKRLAPLLNNLNIPAFSIHSSMIQKQRLRALEKFKEASERNEVAVLVASDVAARGLDIPNIDHVVHYHLPRSADVYIHRSGRTARAGKEGVSVMFCSPQEASGPLKKLRRLVAANSEKQPSRLNMHNDVKLLPIEMDLVSQIKPRVDVSSKLADASISATATRKEKSWVEQAAEDLGVEDLSDIDNFEDDIIKKQRKRKEGKMLSKDETKALRYELKSLLANPIKKNARRSYITSGLQNLAHQMVTGAHHEDVLGHEKVNALNDLKGSKNVKSKATKSKPAKGKVSKKTSKKT</sequence>
<evidence type="ECO:0000259" key="10">
    <source>
        <dbReference type="PROSITE" id="PS51194"/>
    </source>
</evidence>
<dbReference type="Pfam" id="PF00271">
    <property type="entry name" value="Helicase_C"/>
    <property type="match status" value="1"/>
</dbReference>
<keyword evidence="7" id="KW-0539">Nucleus</keyword>
<dbReference type="GO" id="GO:0005829">
    <property type="term" value="C:cytosol"/>
    <property type="evidence" value="ECO:0007669"/>
    <property type="project" value="TreeGrafter"/>
</dbReference>
<dbReference type="OrthoDB" id="4310724at2759"/>
<dbReference type="Proteomes" id="UP000253472">
    <property type="component" value="Unassembled WGS sequence"/>
</dbReference>
<dbReference type="SMART" id="SM00490">
    <property type="entry name" value="HELICc"/>
    <property type="match status" value="1"/>
</dbReference>
<keyword evidence="4" id="KW-0378">Hydrolase</keyword>
<evidence type="ECO:0000256" key="9">
    <source>
        <dbReference type="SAM" id="MobiDB-lite"/>
    </source>
</evidence>
<dbReference type="EC" id="3.6.4.13" evidence="2"/>